<dbReference type="EMBL" id="JAAEDI010000014">
    <property type="protein sequence ID" value="MBR0650877.1"/>
    <property type="molecule type" value="Genomic_DNA"/>
</dbReference>
<organism evidence="4 5">
    <name type="scientific">Neoroseomonas terrae</name>
    <dbReference type="NCBI Taxonomy" id="424799"/>
    <lineage>
        <taxon>Bacteria</taxon>
        <taxon>Pseudomonadati</taxon>
        <taxon>Pseudomonadota</taxon>
        <taxon>Alphaproteobacteria</taxon>
        <taxon>Acetobacterales</taxon>
        <taxon>Acetobacteraceae</taxon>
        <taxon>Neoroseomonas</taxon>
    </lineage>
</organism>
<reference evidence="5" key="1">
    <citation type="journal article" date="2021" name="Syst. Appl. Microbiol.">
        <title>Roseomonas hellenica sp. nov., isolated from roots of wild-growing Alkanna tinctoria.</title>
        <authorList>
            <person name="Rat A."/>
            <person name="Naranjo H.D."/>
            <person name="Lebbe L."/>
            <person name="Cnockaert M."/>
            <person name="Krigas N."/>
            <person name="Grigoriadou K."/>
            <person name="Maloupa E."/>
            <person name="Willems A."/>
        </authorList>
    </citation>
    <scope>NUCLEOTIDE SEQUENCE [LARGE SCALE GENOMIC DNA]</scope>
    <source>
        <strain evidence="5">LMG 31159</strain>
    </source>
</reference>
<evidence type="ECO:0000313" key="4">
    <source>
        <dbReference type="EMBL" id="MBR0650877.1"/>
    </source>
</evidence>
<dbReference type="Gene3D" id="3.40.50.1820">
    <property type="entry name" value="alpha/beta hydrolase"/>
    <property type="match status" value="1"/>
</dbReference>
<comment type="similarity">
    <text evidence="1">Belongs to the AB hydrolase superfamily. AB hydrolase 2 family.</text>
</comment>
<evidence type="ECO:0000256" key="2">
    <source>
        <dbReference type="ARBA" id="ARBA00022801"/>
    </source>
</evidence>
<comment type="caution">
    <text evidence="4">The sequence shown here is derived from an EMBL/GenBank/DDBJ whole genome shotgun (WGS) entry which is preliminary data.</text>
</comment>
<dbReference type="RefSeq" id="WP_211869539.1">
    <property type="nucleotide sequence ID" value="NZ_JAAEDI010000014.1"/>
</dbReference>
<accession>A0ABS5EJU2</accession>
<name>A0ABS5EJU2_9PROT</name>
<gene>
    <name evidence="4" type="ORF">GXW78_14485</name>
</gene>
<evidence type="ECO:0000259" key="3">
    <source>
        <dbReference type="Pfam" id="PF02230"/>
    </source>
</evidence>
<dbReference type="InterPro" id="IPR029058">
    <property type="entry name" value="AB_hydrolase_fold"/>
</dbReference>
<dbReference type="Pfam" id="PF02230">
    <property type="entry name" value="Abhydrolase_2"/>
    <property type="match status" value="1"/>
</dbReference>
<keyword evidence="5" id="KW-1185">Reference proteome</keyword>
<sequence>MDVLDGPRFGPANGEAPDALVVLVHGFGADGHDLIDLAALWAEALPGALFVAPNAPEPCAGIPYGRQWFALWDRSAPQLEAGVSSAAAALGRFVAAEAARLGLPPERVALMGFSQGAMTVLEAGLCGHVPEPACVLAYSGGMIGAEAAAGRLAARPAVLLVHGEIDDVLPVAATRRAEAALSAAGVPVRALYRPALGHGLDEAGLAAGAAVLAACLGTEGAAG</sequence>
<keyword evidence="2" id="KW-0378">Hydrolase</keyword>
<proteinExistence type="inferred from homology"/>
<feature type="domain" description="Phospholipase/carboxylesterase/thioesterase" evidence="3">
    <location>
        <begin position="15"/>
        <end position="205"/>
    </location>
</feature>
<evidence type="ECO:0000256" key="1">
    <source>
        <dbReference type="ARBA" id="ARBA00006499"/>
    </source>
</evidence>
<dbReference type="SUPFAM" id="SSF53474">
    <property type="entry name" value="alpha/beta-Hydrolases"/>
    <property type="match status" value="1"/>
</dbReference>
<dbReference type="InterPro" id="IPR003140">
    <property type="entry name" value="PLipase/COase/thioEstase"/>
</dbReference>
<dbReference type="InterPro" id="IPR050565">
    <property type="entry name" value="LYPA1-2/EST-like"/>
</dbReference>
<evidence type="ECO:0000313" key="5">
    <source>
        <dbReference type="Proteomes" id="UP000698752"/>
    </source>
</evidence>
<dbReference type="Proteomes" id="UP000698752">
    <property type="component" value="Unassembled WGS sequence"/>
</dbReference>
<protein>
    <submittedName>
        <fullName evidence="4">Phospholipase</fullName>
    </submittedName>
</protein>
<dbReference type="PANTHER" id="PTHR10655">
    <property type="entry name" value="LYSOPHOSPHOLIPASE-RELATED"/>
    <property type="match status" value="1"/>
</dbReference>
<dbReference type="PANTHER" id="PTHR10655:SF17">
    <property type="entry name" value="LYSOPHOSPHOLIPASE-LIKE PROTEIN 1"/>
    <property type="match status" value="1"/>
</dbReference>